<evidence type="ECO:0000256" key="1">
    <source>
        <dbReference type="SAM" id="SignalP"/>
    </source>
</evidence>
<comment type="caution">
    <text evidence="2">The sequence shown here is derived from an EMBL/GenBank/DDBJ whole genome shotgun (WGS) entry which is preliminary data.</text>
</comment>
<dbReference type="AlphaFoldDB" id="A0A2V3IQL6"/>
<dbReference type="OrthoDB" id="10653470at2759"/>
<accession>A0A2V3IQL6</accession>
<dbReference type="EMBL" id="NBIV01000092">
    <property type="protein sequence ID" value="PXF44405.1"/>
    <property type="molecule type" value="Genomic_DNA"/>
</dbReference>
<feature type="signal peptide" evidence="1">
    <location>
        <begin position="1"/>
        <end position="26"/>
    </location>
</feature>
<evidence type="ECO:0000313" key="3">
    <source>
        <dbReference type="Proteomes" id="UP000247409"/>
    </source>
</evidence>
<keyword evidence="1" id="KW-0732">Signal</keyword>
<protein>
    <submittedName>
        <fullName evidence="2">Uncharacterized protein</fullName>
    </submittedName>
</protein>
<evidence type="ECO:0000313" key="2">
    <source>
        <dbReference type="EMBL" id="PXF44405.1"/>
    </source>
</evidence>
<sequence>MNYPSLSSSFFTVLFLTVCMRAQSHALPLHRDTEYAEAPTLHELNSVPSGIAADSVVSYLKGSETLSCEQALATHSDRLLSTVQSPYEFALAIFSDHIARARFIQSVTLEKLKLQALGCESTSIKHSLRARLDFSYDVASVVHYQLNLDDSWLAYDTFLFPTCDVNRIGKRIFLEHVRMAFEDLSSRLSGPLSGKDAILYLGSRVITVDVRGDMNVSLILDLQCGAGRALSDFVPLRQEFAVSEIRKMLDDVHVGAGSGKGRSFMVVAFHADKLGVTGQ</sequence>
<keyword evidence="3" id="KW-1185">Reference proteome</keyword>
<reference evidence="2 3" key="1">
    <citation type="journal article" date="2018" name="Mol. Biol. Evol.">
        <title>Analysis of the draft genome of the red seaweed Gracilariopsis chorda provides insights into genome size evolution in Rhodophyta.</title>
        <authorList>
            <person name="Lee J."/>
            <person name="Yang E.C."/>
            <person name="Graf L."/>
            <person name="Yang J.H."/>
            <person name="Qiu H."/>
            <person name="Zel Zion U."/>
            <person name="Chan C.X."/>
            <person name="Stephens T.G."/>
            <person name="Weber A.P.M."/>
            <person name="Boo G.H."/>
            <person name="Boo S.M."/>
            <person name="Kim K.M."/>
            <person name="Shin Y."/>
            <person name="Jung M."/>
            <person name="Lee S.J."/>
            <person name="Yim H.S."/>
            <person name="Lee J.H."/>
            <person name="Bhattacharya D."/>
            <person name="Yoon H.S."/>
        </authorList>
    </citation>
    <scope>NUCLEOTIDE SEQUENCE [LARGE SCALE GENOMIC DNA]</scope>
    <source>
        <strain evidence="2 3">SKKU-2015</strain>
        <tissue evidence="2">Whole body</tissue>
    </source>
</reference>
<gene>
    <name evidence="2" type="ORF">BWQ96_05848</name>
</gene>
<feature type="chain" id="PRO_5015962979" evidence="1">
    <location>
        <begin position="27"/>
        <end position="279"/>
    </location>
</feature>
<dbReference type="Proteomes" id="UP000247409">
    <property type="component" value="Unassembled WGS sequence"/>
</dbReference>
<name>A0A2V3IQL6_9FLOR</name>
<organism evidence="2 3">
    <name type="scientific">Gracilariopsis chorda</name>
    <dbReference type="NCBI Taxonomy" id="448386"/>
    <lineage>
        <taxon>Eukaryota</taxon>
        <taxon>Rhodophyta</taxon>
        <taxon>Florideophyceae</taxon>
        <taxon>Rhodymeniophycidae</taxon>
        <taxon>Gracilariales</taxon>
        <taxon>Gracilariaceae</taxon>
        <taxon>Gracilariopsis</taxon>
    </lineage>
</organism>
<proteinExistence type="predicted"/>